<evidence type="ECO:0000313" key="2">
    <source>
        <dbReference type="EMBL" id="MED6171535.1"/>
    </source>
</evidence>
<protein>
    <submittedName>
        <fullName evidence="2">Uncharacterized protein</fullName>
    </submittedName>
</protein>
<keyword evidence="3" id="KW-1185">Reference proteome</keyword>
<evidence type="ECO:0000256" key="1">
    <source>
        <dbReference type="SAM" id="MobiDB-lite"/>
    </source>
</evidence>
<dbReference type="Proteomes" id="UP001341840">
    <property type="component" value="Unassembled WGS sequence"/>
</dbReference>
<sequence>MMQPFVNPTASPDANALVSFASDEEQRRKDDYCLSLDLIEQASHLPGFNPMVVGMGTFSQVHLPLTEDVKIANLLQGQQVGHSCSNRPPDPQSANGHQIAHPPPGTALSIGKNGIMVLDNSNTSPTKSQGVGSKGFPTLIRDLSVRYQAHFICLFETHISGKKAELIAKKFGFSDWHLVEGVGFAGGIWCLWNSSY</sequence>
<name>A0ABU6VFP9_9FABA</name>
<proteinExistence type="predicted"/>
<organism evidence="2 3">
    <name type="scientific">Stylosanthes scabra</name>
    <dbReference type="NCBI Taxonomy" id="79078"/>
    <lineage>
        <taxon>Eukaryota</taxon>
        <taxon>Viridiplantae</taxon>
        <taxon>Streptophyta</taxon>
        <taxon>Embryophyta</taxon>
        <taxon>Tracheophyta</taxon>
        <taxon>Spermatophyta</taxon>
        <taxon>Magnoliopsida</taxon>
        <taxon>eudicotyledons</taxon>
        <taxon>Gunneridae</taxon>
        <taxon>Pentapetalae</taxon>
        <taxon>rosids</taxon>
        <taxon>fabids</taxon>
        <taxon>Fabales</taxon>
        <taxon>Fabaceae</taxon>
        <taxon>Papilionoideae</taxon>
        <taxon>50 kb inversion clade</taxon>
        <taxon>dalbergioids sensu lato</taxon>
        <taxon>Dalbergieae</taxon>
        <taxon>Pterocarpus clade</taxon>
        <taxon>Stylosanthes</taxon>
    </lineage>
</organism>
<comment type="caution">
    <text evidence="2">The sequence shown here is derived from an EMBL/GenBank/DDBJ whole genome shotgun (WGS) entry which is preliminary data.</text>
</comment>
<reference evidence="2 3" key="1">
    <citation type="journal article" date="2023" name="Plants (Basel)">
        <title>Bridging the Gap: Combining Genomics and Transcriptomics Approaches to Understand Stylosanthes scabra, an Orphan Legume from the Brazilian Caatinga.</title>
        <authorList>
            <person name="Ferreira-Neto J.R.C."/>
            <person name="da Silva M.D."/>
            <person name="Binneck E."/>
            <person name="de Melo N.F."/>
            <person name="da Silva R.H."/>
            <person name="de Melo A.L.T.M."/>
            <person name="Pandolfi V."/>
            <person name="Bustamante F.O."/>
            <person name="Brasileiro-Vidal A.C."/>
            <person name="Benko-Iseppon A.M."/>
        </authorList>
    </citation>
    <scope>NUCLEOTIDE SEQUENCE [LARGE SCALE GENOMIC DNA]</scope>
    <source>
        <tissue evidence="2">Leaves</tissue>
    </source>
</reference>
<feature type="region of interest" description="Disordered" evidence="1">
    <location>
        <begin position="80"/>
        <end position="105"/>
    </location>
</feature>
<feature type="compositionally biased region" description="Polar residues" evidence="1">
    <location>
        <begin position="80"/>
        <end position="96"/>
    </location>
</feature>
<accession>A0ABU6VFP9</accession>
<dbReference type="EMBL" id="JASCZI010151266">
    <property type="protein sequence ID" value="MED6171535.1"/>
    <property type="molecule type" value="Genomic_DNA"/>
</dbReference>
<gene>
    <name evidence="2" type="ORF">PIB30_041598</name>
</gene>
<evidence type="ECO:0000313" key="3">
    <source>
        <dbReference type="Proteomes" id="UP001341840"/>
    </source>
</evidence>